<dbReference type="InterPro" id="IPR018289">
    <property type="entry name" value="MULE_transposase_dom"/>
</dbReference>
<name>A0A085NHE0_9BILA</name>
<organism evidence="2">
    <name type="scientific">Trichuris suis</name>
    <name type="common">pig whipworm</name>
    <dbReference type="NCBI Taxonomy" id="68888"/>
    <lineage>
        <taxon>Eukaryota</taxon>
        <taxon>Metazoa</taxon>
        <taxon>Ecdysozoa</taxon>
        <taxon>Nematoda</taxon>
        <taxon>Enoplea</taxon>
        <taxon>Dorylaimia</taxon>
        <taxon>Trichinellida</taxon>
        <taxon>Trichuridae</taxon>
        <taxon>Trichuris</taxon>
    </lineage>
</organism>
<dbReference type="Pfam" id="PF10551">
    <property type="entry name" value="MULE"/>
    <property type="match status" value="1"/>
</dbReference>
<dbReference type="EMBL" id="KL367500">
    <property type="protein sequence ID" value="KFD68886.1"/>
    <property type="molecule type" value="Genomic_DNA"/>
</dbReference>
<dbReference type="AlphaFoldDB" id="A0A085NHE0"/>
<proteinExistence type="predicted"/>
<gene>
    <name evidence="2" type="ORF">M514_10050</name>
</gene>
<evidence type="ECO:0000259" key="1">
    <source>
        <dbReference type="Pfam" id="PF10551"/>
    </source>
</evidence>
<protein>
    <recommendedName>
        <fullName evidence="1">MULE transposase domain-containing protein</fullName>
    </recommendedName>
</protein>
<sequence>METPAVIINEVVGNIPVAVRGQMPSSSALRQAIRRRRRAVEAAPPLPISAASMIIPEAYQTYGDQERFLLYDSGLGDEQRVLIFGRQSAGEWSSRMKNIHADGTFRIAPRQFAQVYVIMAERGGFVLPVLYALLPNKQELTYRRMFEGIKATWPQFDPETITLDFEQAAMNAVRATFPAVQVHGCFFHLVRGVKRQVARQGLLSVYNSDAEFAMGA</sequence>
<feature type="domain" description="MULE transposase" evidence="1">
    <location>
        <begin position="99"/>
        <end position="190"/>
    </location>
</feature>
<evidence type="ECO:0000313" key="2">
    <source>
        <dbReference type="EMBL" id="KFD68886.1"/>
    </source>
</evidence>
<reference evidence="2" key="1">
    <citation type="journal article" date="2014" name="Nat. Genet.">
        <title>Genome and transcriptome of the porcine whipworm Trichuris suis.</title>
        <authorList>
            <person name="Jex A.R."/>
            <person name="Nejsum P."/>
            <person name="Schwarz E.M."/>
            <person name="Hu L."/>
            <person name="Young N.D."/>
            <person name="Hall R.S."/>
            <person name="Korhonen P.K."/>
            <person name="Liao S."/>
            <person name="Thamsborg S."/>
            <person name="Xia J."/>
            <person name="Xu P."/>
            <person name="Wang S."/>
            <person name="Scheerlinck J.P."/>
            <person name="Hofmann A."/>
            <person name="Sternberg P.W."/>
            <person name="Wang J."/>
            <person name="Gasser R.B."/>
        </authorList>
    </citation>
    <scope>NUCLEOTIDE SEQUENCE [LARGE SCALE GENOMIC DNA]</scope>
    <source>
        <strain evidence="2">DCEP-RM93F</strain>
    </source>
</reference>
<accession>A0A085NHE0</accession>
<dbReference type="Proteomes" id="UP000030758">
    <property type="component" value="Unassembled WGS sequence"/>
</dbReference>